<protein>
    <submittedName>
        <fullName evidence="5">ABC transporter ATP-binding protein</fullName>
    </submittedName>
</protein>
<dbReference type="SUPFAM" id="SSF52540">
    <property type="entry name" value="P-loop containing nucleoside triphosphate hydrolases"/>
    <property type="match status" value="1"/>
</dbReference>
<accession>A0ABY6DF44</accession>
<dbReference type="Pfam" id="PF12399">
    <property type="entry name" value="BCA_ABC_TP_C"/>
    <property type="match status" value="1"/>
</dbReference>
<dbReference type="RefSeq" id="WP_263048517.1">
    <property type="nucleotide sequence ID" value="NZ_CP106738.1"/>
</dbReference>
<evidence type="ECO:0000259" key="4">
    <source>
        <dbReference type="PROSITE" id="PS50893"/>
    </source>
</evidence>
<evidence type="ECO:0000256" key="3">
    <source>
        <dbReference type="ARBA" id="ARBA00022840"/>
    </source>
</evidence>
<dbReference type="InterPro" id="IPR051120">
    <property type="entry name" value="ABC_AA/LPS_Transport"/>
</dbReference>
<dbReference type="EMBL" id="CP106738">
    <property type="protein sequence ID" value="UXX84135.1"/>
    <property type="molecule type" value="Genomic_DNA"/>
</dbReference>
<evidence type="ECO:0000256" key="2">
    <source>
        <dbReference type="ARBA" id="ARBA00022741"/>
    </source>
</evidence>
<dbReference type="InterPro" id="IPR003593">
    <property type="entry name" value="AAA+_ATPase"/>
</dbReference>
<organism evidence="5 6">
    <name type="scientific">Roseovarius pelagicus</name>
    <dbReference type="NCBI Taxonomy" id="2980108"/>
    <lineage>
        <taxon>Bacteria</taxon>
        <taxon>Pseudomonadati</taxon>
        <taxon>Pseudomonadota</taxon>
        <taxon>Alphaproteobacteria</taxon>
        <taxon>Rhodobacterales</taxon>
        <taxon>Roseobacteraceae</taxon>
        <taxon>Roseovarius</taxon>
    </lineage>
</organism>
<dbReference type="CDD" id="cd03219">
    <property type="entry name" value="ABC_Mj1267_LivG_branched"/>
    <property type="match status" value="1"/>
</dbReference>
<evidence type="ECO:0000313" key="5">
    <source>
        <dbReference type="EMBL" id="UXX84135.1"/>
    </source>
</evidence>
<reference evidence="5" key="1">
    <citation type="submission" date="2022-10" db="EMBL/GenBank/DDBJ databases">
        <title>Roseovarius pelagicus sp. nov., isolated from Arctic seawater.</title>
        <authorList>
            <person name="Hong Y.W."/>
            <person name="Hwang C.Y."/>
        </authorList>
    </citation>
    <scope>NUCLEOTIDE SEQUENCE</scope>
    <source>
        <strain evidence="5">HL-MP18</strain>
    </source>
</reference>
<dbReference type="InterPro" id="IPR003439">
    <property type="entry name" value="ABC_transporter-like_ATP-bd"/>
</dbReference>
<dbReference type="InterPro" id="IPR027417">
    <property type="entry name" value="P-loop_NTPase"/>
</dbReference>
<gene>
    <name evidence="5" type="ORF">N7U68_05655</name>
</gene>
<evidence type="ECO:0000313" key="6">
    <source>
        <dbReference type="Proteomes" id="UP001064087"/>
    </source>
</evidence>
<sequence length="252" mass="27548">MDSHPAILETRGLTREFSGFVAVSDVNFTVRSGMLHALIGPNGAGKSTLFNLLTRFLAPSAGQIFYDGQDITKARPASLARRGLVRSFQISSVFPHLSVHENVRVALQSKHAETFGFWKSDGGLSKYDDAVDSLLADVGLEPYAQRIAVELPYGRKRALELATTLAMEPRVILLDEPMAGMGQEDIQRTAQLIQRVAKGRTVVMVEHNLSVVADISDRITVLRRGEIIAEGDYDTVSADPEVRQAYIGGSHD</sequence>
<keyword evidence="3 5" id="KW-0067">ATP-binding</keyword>
<feature type="domain" description="ABC transporter" evidence="4">
    <location>
        <begin position="8"/>
        <end position="249"/>
    </location>
</feature>
<keyword evidence="6" id="KW-1185">Reference proteome</keyword>
<keyword evidence="1" id="KW-0813">Transport</keyword>
<dbReference type="InterPro" id="IPR032823">
    <property type="entry name" value="BCA_ABC_TP_C"/>
</dbReference>
<proteinExistence type="predicted"/>
<keyword evidence="2" id="KW-0547">Nucleotide-binding</keyword>
<dbReference type="GO" id="GO:0005524">
    <property type="term" value="F:ATP binding"/>
    <property type="evidence" value="ECO:0007669"/>
    <property type="project" value="UniProtKB-KW"/>
</dbReference>
<dbReference type="PANTHER" id="PTHR45772">
    <property type="entry name" value="CONSERVED COMPONENT OF ABC TRANSPORTER FOR NATURAL AMINO ACIDS-RELATED"/>
    <property type="match status" value="1"/>
</dbReference>
<dbReference type="Gene3D" id="3.40.50.300">
    <property type="entry name" value="P-loop containing nucleotide triphosphate hydrolases"/>
    <property type="match status" value="1"/>
</dbReference>
<dbReference type="PANTHER" id="PTHR45772:SF3">
    <property type="entry name" value="ABC TRANSPORTER ATP-BINDING PROTEIN"/>
    <property type="match status" value="1"/>
</dbReference>
<dbReference type="PROSITE" id="PS50893">
    <property type="entry name" value="ABC_TRANSPORTER_2"/>
    <property type="match status" value="1"/>
</dbReference>
<evidence type="ECO:0000256" key="1">
    <source>
        <dbReference type="ARBA" id="ARBA00022448"/>
    </source>
</evidence>
<name>A0ABY6DF44_9RHOB</name>
<dbReference type="Proteomes" id="UP001064087">
    <property type="component" value="Chromosome"/>
</dbReference>
<dbReference type="Pfam" id="PF00005">
    <property type="entry name" value="ABC_tran"/>
    <property type="match status" value="1"/>
</dbReference>
<dbReference type="SMART" id="SM00382">
    <property type="entry name" value="AAA"/>
    <property type="match status" value="1"/>
</dbReference>